<dbReference type="EMBL" id="CM016555">
    <property type="protein sequence ID" value="TKW23089.1"/>
    <property type="molecule type" value="Genomic_DNA"/>
</dbReference>
<evidence type="ECO:0000313" key="1">
    <source>
        <dbReference type="EMBL" id="TKW23089.1"/>
    </source>
</evidence>
<organism evidence="1 2">
    <name type="scientific">Setaria viridis</name>
    <name type="common">Green bristlegrass</name>
    <name type="synonym">Setaria italica subsp. viridis</name>
    <dbReference type="NCBI Taxonomy" id="4556"/>
    <lineage>
        <taxon>Eukaryota</taxon>
        <taxon>Viridiplantae</taxon>
        <taxon>Streptophyta</taxon>
        <taxon>Embryophyta</taxon>
        <taxon>Tracheophyta</taxon>
        <taxon>Spermatophyta</taxon>
        <taxon>Magnoliopsida</taxon>
        <taxon>Liliopsida</taxon>
        <taxon>Poales</taxon>
        <taxon>Poaceae</taxon>
        <taxon>PACMAD clade</taxon>
        <taxon>Panicoideae</taxon>
        <taxon>Panicodae</taxon>
        <taxon>Paniceae</taxon>
        <taxon>Cenchrinae</taxon>
        <taxon>Setaria</taxon>
    </lineage>
</organism>
<dbReference type="AlphaFoldDB" id="A0A4U6V7Y3"/>
<evidence type="ECO:0000313" key="2">
    <source>
        <dbReference type="Proteomes" id="UP000298652"/>
    </source>
</evidence>
<proteinExistence type="predicted"/>
<sequence>MEGEENVEDELFLVGSQLQDIQGAESTAGFLSRFSCYHLVAKLLARLTPLPTTPRAGKSRNPGQLGYSSFRHCLLQFFKLSTEPFRDGIIPQKQDKSSSLLIQYKAHEAKQNATLIVLPSSQVQSI</sequence>
<accession>A0A4U6V7Y3</accession>
<dbReference type="Gramene" id="TKW23089">
    <property type="protein sequence ID" value="TKW23089"/>
    <property type="gene ID" value="SEVIR_4G270601v2"/>
</dbReference>
<protein>
    <submittedName>
        <fullName evidence="1">Uncharacterized protein</fullName>
    </submittedName>
</protein>
<name>A0A4U6V7Y3_SETVI</name>
<dbReference type="Proteomes" id="UP000298652">
    <property type="component" value="Chromosome 4"/>
</dbReference>
<keyword evidence="2" id="KW-1185">Reference proteome</keyword>
<reference evidence="1" key="1">
    <citation type="submission" date="2019-03" db="EMBL/GenBank/DDBJ databases">
        <title>WGS assembly of Setaria viridis.</title>
        <authorList>
            <person name="Huang P."/>
            <person name="Jenkins J."/>
            <person name="Grimwood J."/>
            <person name="Barry K."/>
            <person name="Healey A."/>
            <person name="Mamidi S."/>
            <person name="Sreedasyam A."/>
            <person name="Shu S."/>
            <person name="Feldman M."/>
            <person name="Wu J."/>
            <person name="Yu Y."/>
            <person name="Chen C."/>
            <person name="Johnson J."/>
            <person name="Rokhsar D."/>
            <person name="Baxter I."/>
            <person name="Schmutz J."/>
            <person name="Brutnell T."/>
            <person name="Kellogg E."/>
        </authorList>
    </citation>
    <scope>NUCLEOTIDE SEQUENCE [LARGE SCALE GENOMIC DNA]</scope>
</reference>
<gene>
    <name evidence="1" type="ORF">SEVIR_4G270601v2</name>
</gene>